<feature type="compositionally biased region" description="Basic and acidic residues" evidence="1">
    <location>
        <begin position="444"/>
        <end position="455"/>
    </location>
</feature>
<dbReference type="InterPro" id="IPR055315">
    <property type="entry name" value="Cramped-like"/>
</dbReference>
<organism evidence="2 3">
    <name type="scientific">Cinchona calisaya</name>
    <dbReference type="NCBI Taxonomy" id="153742"/>
    <lineage>
        <taxon>Eukaryota</taxon>
        <taxon>Viridiplantae</taxon>
        <taxon>Streptophyta</taxon>
        <taxon>Embryophyta</taxon>
        <taxon>Tracheophyta</taxon>
        <taxon>Spermatophyta</taxon>
        <taxon>Magnoliopsida</taxon>
        <taxon>eudicotyledons</taxon>
        <taxon>Gunneridae</taxon>
        <taxon>Pentapetalae</taxon>
        <taxon>asterids</taxon>
        <taxon>lamiids</taxon>
        <taxon>Gentianales</taxon>
        <taxon>Rubiaceae</taxon>
        <taxon>Cinchonoideae</taxon>
        <taxon>Cinchoneae</taxon>
        <taxon>Cinchona</taxon>
    </lineage>
</organism>
<evidence type="ECO:0000256" key="1">
    <source>
        <dbReference type="SAM" id="MobiDB-lite"/>
    </source>
</evidence>
<keyword evidence="3" id="KW-1185">Reference proteome</keyword>
<comment type="caution">
    <text evidence="2">The sequence shown here is derived from an EMBL/GenBank/DDBJ whole genome shotgun (WGS) entry which is preliminary data.</text>
</comment>
<dbReference type="EMBL" id="JBJUIK010000006">
    <property type="protein sequence ID" value="KAL3524674.1"/>
    <property type="molecule type" value="Genomic_DNA"/>
</dbReference>
<evidence type="ECO:0008006" key="4">
    <source>
        <dbReference type="Google" id="ProtNLM"/>
    </source>
</evidence>
<dbReference type="AlphaFoldDB" id="A0ABD3A081"/>
<reference evidence="2 3" key="1">
    <citation type="submission" date="2024-11" db="EMBL/GenBank/DDBJ databases">
        <title>A near-complete genome assembly of Cinchona calisaya.</title>
        <authorList>
            <person name="Lian D.C."/>
            <person name="Zhao X.W."/>
            <person name="Wei L."/>
        </authorList>
    </citation>
    <scope>NUCLEOTIDE SEQUENCE [LARGE SCALE GENOMIC DNA]</scope>
    <source>
        <tissue evidence="2">Nenye</tissue>
    </source>
</reference>
<name>A0ABD3A081_9GENT</name>
<feature type="compositionally biased region" description="Basic residues" evidence="1">
    <location>
        <begin position="1"/>
        <end position="11"/>
    </location>
</feature>
<accession>A0ABD3A081</accession>
<proteinExistence type="predicted"/>
<dbReference type="Proteomes" id="UP001630127">
    <property type="component" value="Unassembled WGS sequence"/>
</dbReference>
<feature type="region of interest" description="Disordered" evidence="1">
    <location>
        <begin position="439"/>
        <end position="458"/>
    </location>
</feature>
<protein>
    <recommendedName>
        <fullName evidence="4">TSL-kinase interacting protein 1</fullName>
    </recommendedName>
</protein>
<dbReference type="PANTHER" id="PTHR21677:SF4">
    <property type="entry name" value="TSL-KINASE INTERACTING-LIKE PROTEIN"/>
    <property type="match status" value="1"/>
</dbReference>
<feature type="region of interest" description="Disordered" evidence="1">
    <location>
        <begin position="1"/>
        <end position="47"/>
    </location>
</feature>
<sequence length="574" mass="62242">MKSSGPRKRKVKDNTGAALENSANRNCKRRQKPAGGETAKGVNQSNTETAKVQNFKAQTGETLTSSKIKLQLFPINSTTQLKLEKDGHNPFLELTLSARKKVSSIIRHLNTKWDCSSAELGELMFFPYGVRLENISSCRRWTSDCGGFTAGELYGVLESPAVFRLKYGWFSNLHAEASGVCCTPTALEGRLESKSIWRDCNVFSRMTCDQIKKINSSSQGIRKQINMHEAEDIARTEQMPSPLTIDHVGDDIPAQSIVSWDDSLTSLSIGSLLSEASLLNMINNPIQKSESKSSLQPIELVSDISIGALLSEASLLDKINEPEQRAYNNSLYLRPTQPVSDSCTRNVLSRVSSECKIDSHDLKAESEPGFLPIYSASEISIGGLLSEASLQGKINAFDGTSSWQGLKPNVEKGAPESLFPWDDSLTSLSIGGLLSEASLQGRCNGRDPKSKETRSSLHSKLPTFNSAQAFVAAQLNVHTPASKAPLPDSFSSILDAEETCHAFSFKTFTLSSNESMTSDGSGKSGGCCKDSKSRTSTLLCTNENDSKAPFDFGLPTSLEVTTGGDSVSLGEFVR</sequence>
<gene>
    <name evidence="2" type="ORF">ACH5RR_013046</name>
</gene>
<dbReference type="PANTHER" id="PTHR21677">
    <property type="entry name" value="CRAMPED PROTEIN"/>
    <property type="match status" value="1"/>
</dbReference>
<evidence type="ECO:0000313" key="3">
    <source>
        <dbReference type="Proteomes" id="UP001630127"/>
    </source>
</evidence>
<evidence type="ECO:0000313" key="2">
    <source>
        <dbReference type="EMBL" id="KAL3524674.1"/>
    </source>
</evidence>